<comment type="caution">
    <text evidence="1">The sequence shown here is derived from an EMBL/GenBank/DDBJ whole genome shotgun (WGS) entry which is preliminary data.</text>
</comment>
<accession>A0A059G273</accession>
<reference evidence="1 2" key="1">
    <citation type="journal article" date="2014" name="Antonie Van Leeuwenhoek">
        <title>Hyphomonas beringensis sp. nov. and Hyphomonas chukchiensis sp. nov., isolated from surface seawater of the Bering Sea and Chukchi Sea.</title>
        <authorList>
            <person name="Li C."/>
            <person name="Lai Q."/>
            <person name="Li G."/>
            <person name="Dong C."/>
            <person name="Wang J."/>
            <person name="Liao Y."/>
            <person name="Shao Z."/>
        </authorList>
    </citation>
    <scope>NUCLEOTIDE SEQUENCE [LARGE SCALE GENOMIC DNA]</scope>
    <source>
        <strain evidence="1 2">SCH89</strain>
    </source>
</reference>
<gene>
    <name evidence="1" type="ORF">HOC_19786</name>
</gene>
<protein>
    <submittedName>
        <fullName evidence="1">Uncharacterized protein</fullName>
    </submittedName>
</protein>
<name>A0A059G273_9PROT</name>
<dbReference type="Proteomes" id="UP000024942">
    <property type="component" value="Unassembled WGS sequence"/>
</dbReference>
<dbReference type="AlphaFoldDB" id="A0A059G273"/>
<evidence type="ECO:0000313" key="2">
    <source>
        <dbReference type="Proteomes" id="UP000024942"/>
    </source>
</evidence>
<keyword evidence="2" id="KW-1185">Reference proteome</keyword>
<organism evidence="1 2">
    <name type="scientific">Hyphomonas oceanitis SCH89</name>
    <dbReference type="NCBI Taxonomy" id="1280953"/>
    <lineage>
        <taxon>Bacteria</taxon>
        <taxon>Pseudomonadati</taxon>
        <taxon>Pseudomonadota</taxon>
        <taxon>Alphaproteobacteria</taxon>
        <taxon>Hyphomonadales</taxon>
        <taxon>Hyphomonadaceae</taxon>
        <taxon>Hyphomonas</taxon>
    </lineage>
</organism>
<dbReference type="STRING" id="1280953.HOC_19786"/>
<dbReference type="EMBL" id="ARYL01000068">
    <property type="protein sequence ID" value="KCZ99528.1"/>
    <property type="molecule type" value="Genomic_DNA"/>
</dbReference>
<sequence length="79" mass="8630">MSTDLRRRPKTLESLSLDFNGFFASVRSCQTNANPSPIFADQQVLGDEKVAPLAKGGVAFLFKSNSGVDMPFEVEVIVH</sequence>
<proteinExistence type="predicted"/>
<evidence type="ECO:0000313" key="1">
    <source>
        <dbReference type="EMBL" id="KCZ99528.1"/>
    </source>
</evidence>